<proteinExistence type="predicted"/>
<organism evidence="1 2">
    <name type="scientific">Mesorhizobium caraganae</name>
    <dbReference type="NCBI Taxonomy" id="483206"/>
    <lineage>
        <taxon>Bacteria</taxon>
        <taxon>Pseudomonadati</taxon>
        <taxon>Pseudomonadota</taxon>
        <taxon>Alphaproteobacteria</taxon>
        <taxon>Hyphomicrobiales</taxon>
        <taxon>Phyllobacteriaceae</taxon>
        <taxon>Mesorhizobium</taxon>
    </lineage>
</organism>
<keyword evidence="2" id="KW-1185">Reference proteome</keyword>
<comment type="caution">
    <text evidence="1">The sequence shown here is derived from an EMBL/GenBank/DDBJ whole genome shotgun (WGS) entry which is preliminary data.</text>
</comment>
<reference evidence="1 2" key="1">
    <citation type="journal article" date="2024" name="Proc. Natl. Acad. Sci. U.S.A.">
        <title>The evolutionary genomics of adaptation to stress in wild rhizobium bacteria.</title>
        <authorList>
            <person name="Kehlet-Delgado H."/>
            <person name="Montoya A.P."/>
            <person name="Jensen K.T."/>
            <person name="Wendlandt C.E."/>
            <person name="Dexheimer C."/>
            <person name="Roberts M."/>
            <person name="Torres Martinez L."/>
            <person name="Friesen M.L."/>
            <person name="Griffitts J.S."/>
            <person name="Porter S.S."/>
        </authorList>
    </citation>
    <scope>NUCLEOTIDE SEQUENCE [LARGE SCALE GENOMIC DNA]</scope>
    <source>
        <strain evidence="1 2">M0641</strain>
    </source>
</reference>
<dbReference type="Proteomes" id="UP001433071">
    <property type="component" value="Unassembled WGS sequence"/>
</dbReference>
<sequence length="151" mass="16982">MHELGTDRIGFRLGRLRRDICVLNTSEADWQAVWGILLEWTPPASFSVSGKIESMPLGVEAALESETDSLLSFYVGPIQLACHFFSAVEIEFDFDPRQVSGETEIEQLDRFMRLLGDATGKQVILTQENDQEAIIARYSPDLETVVWPAFS</sequence>
<accession>A0ABV1Z617</accession>
<gene>
    <name evidence="1" type="ORF">NKI36_25520</name>
</gene>
<evidence type="ECO:0000313" key="1">
    <source>
        <dbReference type="EMBL" id="MER9407394.1"/>
    </source>
</evidence>
<evidence type="ECO:0000313" key="2">
    <source>
        <dbReference type="Proteomes" id="UP001433071"/>
    </source>
</evidence>
<dbReference type="RefSeq" id="WP_352561241.1">
    <property type="nucleotide sequence ID" value="NZ_JAMYQB010000025.1"/>
</dbReference>
<protein>
    <submittedName>
        <fullName evidence="1">Uncharacterized protein</fullName>
    </submittedName>
</protein>
<name>A0ABV1Z617_9HYPH</name>
<dbReference type="EMBL" id="JAMYQB010000025">
    <property type="protein sequence ID" value="MER9407394.1"/>
    <property type="molecule type" value="Genomic_DNA"/>
</dbReference>